<dbReference type="UniPathway" id="UPA00253">
    <property type="reaction ID" value="UER00331"/>
</dbReference>
<feature type="binding site" evidence="8">
    <location>
        <begin position="264"/>
        <end position="266"/>
    </location>
    <ligand>
        <name>substrate</name>
    </ligand>
</feature>
<dbReference type="InterPro" id="IPR013785">
    <property type="entry name" value="Aldolase_TIM"/>
</dbReference>
<dbReference type="CDD" id="cd01572">
    <property type="entry name" value="QPRTase"/>
    <property type="match status" value="1"/>
</dbReference>
<keyword evidence="4 7" id="KW-0328">Glycosyltransferase</keyword>
<dbReference type="Gene3D" id="3.20.20.70">
    <property type="entry name" value="Aldolase class I"/>
    <property type="match status" value="1"/>
</dbReference>
<comment type="subunit">
    <text evidence="7">Hexamer formed by 3 homodimers.</text>
</comment>
<feature type="binding site" evidence="8">
    <location>
        <begin position="138"/>
        <end position="140"/>
    </location>
    <ligand>
        <name>substrate</name>
    </ligand>
</feature>
<dbReference type="PANTHER" id="PTHR32179:SF3">
    <property type="entry name" value="NICOTINATE-NUCLEOTIDE PYROPHOSPHORYLASE [CARBOXYLATING]"/>
    <property type="match status" value="1"/>
</dbReference>
<feature type="binding site" evidence="8">
    <location>
        <position position="107"/>
    </location>
    <ligand>
        <name>substrate</name>
    </ligand>
</feature>
<dbReference type="AlphaFoldDB" id="A0A6J1B2N4"/>
<dbReference type="InterPro" id="IPR004393">
    <property type="entry name" value="NadC"/>
</dbReference>
<dbReference type="FunFam" id="3.90.1170.20:FF:000001">
    <property type="entry name" value="Nicotinate-nucleotide diphosphorylase (Carboxylating)"/>
    <property type="match status" value="1"/>
</dbReference>
<evidence type="ECO:0000259" key="9">
    <source>
        <dbReference type="Pfam" id="PF01729"/>
    </source>
</evidence>
<evidence type="ECO:0000256" key="2">
    <source>
        <dbReference type="ARBA" id="ARBA00009400"/>
    </source>
</evidence>
<evidence type="ECO:0000256" key="5">
    <source>
        <dbReference type="ARBA" id="ARBA00022679"/>
    </source>
</evidence>
<comment type="similarity">
    <text evidence="2 7">Belongs to the NadC/ModD family.</text>
</comment>
<accession>A0A6J1B2N4</accession>
<keyword evidence="3 7" id="KW-0662">Pyridine nucleotide biosynthesis</keyword>
<dbReference type="GO" id="GO:0034213">
    <property type="term" value="P:quinolinate catabolic process"/>
    <property type="evidence" value="ECO:0007669"/>
    <property type="project" value="TreeGrafter"/>
</dbReference>
<feature type="binding site" evidence="8">
    <location>
        <begin position="285"/>
        <end position="287"/>
    </location>
    <ligand>
        <name>substrate</name>
    </ligand>
</feature>
<dbReference type="InterPro" id="IPR027277">
    <property type="entry name" value="NadC/ModD"/>
</dbReference>
<proteinExistence type="inferred from homology"/>
<dbReference type="Pfam" id="PF01729">
    <property type="entry name" value="QRPTase_C"/>
    <property type="match status" value="1"/>
</dbReference>
<comment type="catalytic activity">
    <reaction evidence="6">
        <text>nicotinate beta-D-ribonucleotide + CO2 + diphosphate = quinolinate + 5-phospho-alpha-D-ribose 1-diphosphate + 2 H(+)</text>
        <dbReference type="Rhea" id="RHEA:12733"/>
        <dbReference type="ChEBI" id="CHEBI:15378"/>
        <dbReference type="ChEBI" id="CHEBI:16526"/>
        <dbReference type="ChEBI" id="CHEBI:29959"/>
        <dbReference type="ChEBI" id="CHEBI:33019"/>
        <dbReference type="ChEBI" id="CHEBI:57502"/>
        <dbReference type="ChEBI" id="CHEBI:58017"/>
        <dbReference type="EC" id="2.4.2.19"/>
    </reaction>
    <physiologicalReaction direction="right-to-left" evidence="6">
        <dbReference type="Rhea" id="RHEA:12735"/>
    </physiologicalReaction>
</comment>
<gene>
    <name evidence="12 13" type="primary">LOC110423583</name>
</gene>
<evidence type="ECO:0000256" key="4">
    <source>
        <dbReference type="ARBA" id="ARBA00022676"/>
    </source>
</evidence>
<dbReference type="InterPro" id="IPR036068">
    <property type="entry name" value="Nicotinate_pribotase-like_C"/>
</dbReference>
<evidence type="ECO:0000313" key="13">
    <source>
        <dbReference type="RefSeq" id="XP_021293509.1"/>
    </source>
</evidence>
<feature type="binding site" evidence="8">
    <location>
        <position position="205"/>
    </location>
    <ligand>
        <name>substrate</name>
    </ligand>
</feature>
<dbReference type="RefSeq" id="XP_021293509.1">
    <property type="nucleotide sequence ID" value="XM_021437834.1"/>
</dbReference>
<evidence type="ECO:0000313" key="11">
    <source>
        <dbReference type="Proteomes" id="UP000504621"/>
    </source>
</evidence>
<feature type="domain" description="Quinolinate phosphoribosyl transferase N-terminal" evidence="10">
    <location>
        <begin position="32"/>
        <end position="117"/>
    </location>
</feature>
<dbReference type="FunFam" id="3.20.20.70:FF:000149">
    <property type="entry name" value="Nicotinate-nucleotide pyrophosphorylase [carboxylating]"/>
    <property type="match status" value="1"/>
</dbReference>
<keyword evidence="11" id="KW-1185">Reference proteome</keyword>
<dbReference type="Proteomes" id="UP000504621">
    <property type="component" value="Unplaced"/>
</dbReference>
<keyword evidence="5 7" id="KW-0808">Transferase</keyword>
<evidence type="ECO:0000256" key="8">
    <source>
        <dbReference type="PIRSR" id="PIRSR006250-1"/>
    </source>
</evidence>
<evidence type="ECO:0000313" key="12">
    <source>
        <dbReference type="RefSeq" id="XP_021293508.1"/>
    </source>
</evidence>
<dbReference type="Pfam" id="PF02749">
    <property type="entry name" value="QRPTase_N"/>
    <property type="match status" value="1"/>
</dbReference>
<evidence type="ECO:0000256" key="1">
    <source>
        <dbReference type="ARBA" id="ARBA00004893"/>
    </source>
</evidence>
<reference evidence="12 13" key="1">
    <citation type="submission" date="2025-04" db="UniProtKB">
        <authorList>
            <consortium name="RefSeq"/>
        </authorList>
    </citation>
    <scope>IDENTIFICATION</scope>
    <source>
        <tissue evidence="12 13">Leaf</tissue>
    </source>
</reference>
<dbReference type="PIRSF" id="PIRSF006250">
    <property type="entry name" value="NadC_ModD"/>
    <property type="match status" value="1"/>
</dbReference>
<dbReference type="GO" id="GO:0005737">
    <property type="term" value="C:cytoplasm"/>
    <property type="evidence" value="ECO:0007669"/>
    <property type="project" value="TreeGrafter"/>
</dbReference>
<dbReference type="InterPro" id="IPR037128">
    <property type="entry name" value="Quinolinate_PRibosylTase_N_sf"/>
</dbReference>
<dbReference type="PANTHER" id="PTHR32179">
    <property type="entry name" value="NICOTINATE-NUCLEOTIDE PYROPHOSPHORYLASE [CARBOXYLATING]"/>
    <property type="match status" value="1"/>
</dbReference>
<dbReference type="GO" id="GO:0009435">
    <property type="term" value="P:NAD+ biosynthetic process"/>
    <property type="evidence" value="ECO:0007669"/>
    <property type="project" value="UniProtKB-UniPathway"/>
</dbReference>
<name>A0A6J1B2N4_9ROSI</name>
<dbReference type="NCBIfam" id="TIGR00078">
    <property type="entry name" value="nadC"/>
    <property type="match status" value="1"/>
</dbReference>
<protein>
    <recommendedName>
        <fullName evidence="7">Nicotinate-nucleotide pyrophosphorylase [carboxylating]</fullName>
        <ecNumber evidence="7">2.4.2.19</ecNumber>
    </recommendedName>
    <alternativeName>
        <fullName evidence="7">Quinolinate phosphoribosyltransferase [decarboxylating]</fullName>
    </alternativeName>
</protein>
<evidence type="ECO:0000256" key="3">
    <source>
        <dbReference type="ARBA" id="ARBA00022642"/>
    </source>
</evidence>
<feature type="binding site" evidence="8">
    <location>
        <position position="232"/>
    </location>
    <ligand>
        <name>substrate</name>
    </ligand>
</feature>
<comment type="function">
    <text evidence="7">Involved in the catabolism of quinolinic acid (QA).</text>
</comment>
<evidence type="ECO:0000256" key="6">
    <source>
        <dbReference type="ARBA" id="ARBA00049383"/>
    </source>
</evidence>
<dbReference type="InterPro" id="IPR002638">
    <property type="entry name" value="Quinolinate_PRibosylTrfase_C"/>
</dbReference>
<dbReference type="SUPFAM" id="SSF51690">
    <property type="entry name" value="Nicotinate/Quinolinate PRTase C-terminal domain-like"/>
    <property type="match status" value="1"/>
</dbReference>
<dbReference type="Gene3D" id="3.90.1170.20">
    <property type="entry name" value="Quinolinate phosphoribosyl transferase, N-terminal domain"/>
    <property type="match status" value="1"/>
</dbReference>
<evidence type="ECO:0000256" key="7">
    <source>
        <dbReference type="PIRNR" id="PIRNR006250"/>
    </source>
</evidence>
<evidence type="ECO:0000259" key="10">
    <source>
        <dbReference type="Pfam" id="PF02749"/>
    </source>
</evidence>
<feature type="domain" description="Quinolinate phosphoribosyl transferase C-terminal" evidence="9">
    <location>
        <begin position="119"/>
        <end position="300"/>
    </location>
</feature>
<dbReference type="GeneID" id="110423583"/>
<sequence>MLVVEGEQIFSYNFVNIFCIQVMEHLGSIAGDVTCMATIPFDMEVEAHFLAKEDGIIAGIALAEMVFLEVDPSLKVEWSRKDGDYVQKGLQFGKVYGRAHSIVVAERIALNFMQRMSGIATLTKAMADAAHPAYILETRKTAPGLRLVDKWAVLIGGGRNHRLGLFDMVLIKDNHISIAGGIRNALRSVDEYLEQENLQMEVEVETRTHEEVKEVLQYASQTKTSLTRIMLDNMVAPLPNGDVDVSMLKEAVELINGKFETEASGNVTLETVHKIGQTGVTYISSGALTHSVKALDISLKIDTELALEVGRRTKRA</sequence>
<dbReference type="GO" id="GO:0004514">
    <property type="term" value="F:nicotinate-nucleotide diphosphorylase (carboxylating) activity"/>
    <property type="evidence" value="ECO:0007669"/>
    <property type="project" value="UniProtKB-EC"/>
</dbReference>
<organism evidence="11 12">
    <name type="scientific">Herrania umbratica</name>
    <dbReference type="NCBI Taxonomy" id="108875"/>
    <lineage>
        <taxon>Eukaryota</taxon>
        <taxon>Viridiplantae</taxon>
        <taxon>Streptophyta</taxon>
        <taxon>Embryophyta</taxon>
        <taxon>Tracheophyta</taxon>
        <taxon>Spermatophyta</taxon>
        <taxon>Magnoliopsida</taxon>
        <taxon>eudicotyledons</taxon>
        <taxon>Gunneridae</taxon>
        <taxon>Pentapetalae</taxon>
        <taxon>rosids</taxon>
        <taxon>malvids</taxon>
        <taxon>Malvales</taxon>
        <taxon>Malvaceae</taxon>
        <taxon>Byttnerioideae</taxon>
        <taxon>Herrania</taxon>
    </lineage>
</organism>
<dbReference type="InterPro" id="IPR022412">
    <property type="entry name" value="Quinolinate_PRibosylTrfase_N"/>
</dbReference>
<feature type="binding site" evidence="8">
    <location>
        <position position="172"/>
    </location>
    <ligand>
        <name>substrate</name>
    </ligand>
</feature>
<dbReference type="EC" id="2.4.2.19" evidence="7"/>
<dbReference type="RefSeq" id="XP_021293508.1">
    <property type="nucleotide sequence ID" value="XM_021437833.1"/>
</dbReference>
<feature type="binding site" evidence="8">
    <location>
        <position position="162"/>
    </location>
    <ligand>
        <name>substrate</name>
    </ligand>
</feature>
<comment type="pathway">
    <text evidence="1 7">Cofactor biosynthesis; NAD(+) biosynthesis; nicotinate D-ribonucleotide from quinolinate: step 1/1.</text>
</comment>
<dbReference type="SUPFAM" id="SSF54675">
    <property type="entry name" value="Nicotinate/Quinolinate PRTase N-terminal domain-like"/>
    <property type="match status" value="1"/>
</dbReference>